<sequence length="110" mass="11976">MRLLLSRSDGLNGTTQGVKEAAIAWKDLVSFIEKSKVSISQDEKEHEDCPYSVTAFNTATLRDGSNLRIPCGLVDDSSITVIGIPDAKQESFQIELVGSKLPEETKPPIV</sequence>
<dbReference type="InterPro" id="IPR001079">
    <property type="entry name" value="Galectin_CRD"/>
</dbReference>
<protein>
    <recommendedName>
        <fullName evidence="1">Galectin domain-containing protein</fullName>
    </recommendedName>
</protein>
<evidence type="ECO:0000313" key="3">
    <source>
        <dbReference type="Proteomes" id="UP000823775"/>
    </source>
</evidence>
<feature type="domain" description="Galectin" evidence="1">
    <location>
        <begin position="65"/>
        <end position="110"/>
    </location>
</feature>
<comment type="caution">
    <text evidence="2">The sequence shown here is derived from an EMBL/GenBank/DDBJ whole genome shotgun (WGS) entry which is preliminary data.</text>
</comment>
<keyword evidence="3" id="KW-1185">Reference proteome</keyword>
<accession>A0ABS8WUX0</accession>
<evidence type="ECO:0000313" key="2">
    <source>
        <dbReference type="EMBL" id="MCE3215885.1"/>
    </source>
</evidence>
<dbReference type="Proteomes" id="UP000823775">
    <property type="component" value="Unassembled WGS sequence"/>
</dbReference>
<proteinExistence type="predicted"/>
<dbReference type="EMBL" id="JACEIK010011805">
    <property type="protein sequence ID" value="MCE3215885.1"/>
    <property type="molecule type" value="Genomic_DNA"/>
</dbReference>
<gene>
    <name evidence="2" type="ORF">HAX54_003991</name>
</gene>
<reference evidence="2 3" key="1">
    <citation type="journal article" date="2021" name="BMC Genomics">
        <title>Datura genome reveals duplications of psychoactive alkaloid biosynthetic genes and high mutation rate following tissue culture.</title>
        <authorList>
            <person name="Rajewski A."/>
            <person name="Carter-House D."/>
            <person name="Stajich J."/>
            <person name="Litt A."/>
        </authorList>
    </citation>
    <scope>NUCLEOTIDE SEQUENCE [LARGE SCALE GENOMIC DNA]</scope>
    <source>
        <strain evidence="2">AR-01</strain>
    </source>
</reference>
<evidence type="ECO:0000259" key="1">
    <source>
        <dbReference type="PROSITE" id="PS51304"/>
    </source>
</evidence>
<organism evidence="2 3">
    <name type="scientific">Datura stramonium</name>
    <name type="common">Jimsonweed</name>
    <name type="synonym">Common thornapple</name>
    <dbReference type="NCBI Taxonomy" id="4076"/>
    <lineage>
        <taxon>Eukaryota</taxon>
        <taxon>Viridiplantae</taxon>
        <taxon>Streptophyta</taxon>
        <taxon>Embryophyta</taxon>
        <taxon>Tracheophyta</taxon>
        <taxon>Spermatophyta</taxon>
        <taxon>Magnoliopsida</taxon>
        <taxon>eudicotyledons</taxon>
        <taxon>Gunneridae</taxon>
        <taxon>Pentapetalae</taxon>
        <taxon>asterids</taxon>
        <taxon>lamiids</taxon>
        <taxon>Solanales</taxon>
        <taxon>Solanaceae</taxon>
        <taxon>Solanoideae</taxon>
        <taxon>Datureae</taxon>
        <taxon>Datura</taxon>
    </lineage>
</organism>
<dbReference type="PROSITE" id="PS51304">
    <property type="entry name" value="GALECTIN"/>
    <property type="match status" value="1"/>
</dbReference>
<name>A0ABS8WUX0_DATST</name>